<evidence type="ECO:0000256" key="1">
    <source>
        <dbReference type="SAM" id="MobiDB-lite"/>
    </source>
</evidence>
<organism evidence="2 3">
    <name type="scientific">Molossus molossus</name>
    <name type="common">Pallas' mastiff bat</name>
    <name type="synonym">Vespertilio molossus</name>
    <dbReference type="NCBI Taxonomy" id="27622"/>
    <lineage>
        <taxon>Eukaryota</taxon>
        <taxon>Metazoa</taxon>
        <taxon>Chordata</taxon>
        <taxon>Craniata</taxon>
        <taxon>Vertebrata</taxon>
        <taxon>Euteleostomi</taxon>
        <taxon>Mammalia</taxon>
        <taxon>Eutheria</taxon>
        <taxon>Laurasiatheria</taxon>
        <taxon>Chiroptera</taxon>
        <taxon>Yangochiroptera</taxon>
        <taxon>Molossidae</taxon>
        <taxon>Molossus</taxon>
    </lineage>
</organism>
<evidence type="ECO:0000313" key="2">
    <source>
        <dbReference type="EMBL" id="KAF6460219.1"/>
    </source>
</evidence>
<reference evidence="2 3" key="1">
    <citation type="journal article" date="2020" name="Nature">
        <title>Six reference-quality genomes reveal evolution of bat adaptations.</title>
        <authorList>
            <person name="Jebb D."/>
            <person name="Huang Z."/>
            <person name="Pippel M."/>
            <person name="Hughes G.M."/>
            <person name="Lavrichenko K."/>
            <person name="Devanna P."/>
            <person name="Winkler S."/>
            <person name="Jermiin L.S."/>
            <person name="Skirmuntt E.C."/>
            <person name="Katzourakis A."/>
            <person name="Burkitt-Gray L."/>
            <person name="Ray D.A."/>
            <person name="Sullivan K.A.M."/>
            <person name="Roscito J.G."/>
            <person name="Kirilenko B.M."/>
            <person name="Davalos L.M."/>
            <person name="Corthals A.P."/>
            <person name="Power M.L."/>
            <person name="Jones G."/>
            <person name="Ransome R.D."/>
            <person name="Dechmann D.K.N."/>
            <person name="Locatelli A.G."/>
            <person name="Puechmaille S.J."/>
            <person name="Fedrigo O."/>
            <person name="Jarvis E.D."/>
            <person name="Hiller M."/>
            <person name="Vernes S.C."/>
            <person name="Myers E.W."/>
            <person name="Teeling E.C."/>
        </authorList>
    </citation>
    <scope>NUCLEOTIDE SEQUENCE [LARGE SCALE GENOMIC DNA]</scope>
    <source>
        <strain evidence="2">MMolMol1</strain>
        <tissue evidence="2">Muscle</tissue>
    </source>
</reference>
<dbReference type="AlphaFoldDB" id="A0A7J8GKU9"/>
<feature type="region of interest" description="Disordered" evidence="1">
    <location>
        <begin position="30"/>
        <end position="93"/>
    </location>
</feature>
<comment type="caution">
    <text evidence="2">The sequence shown here is derived from an EMBL/GenBank/DDBJ whole genome shotgun (WGS) entry which is preliminary data.</text>
</comment>
<protein>
    <submittedName>
        <fullName evidence="2">DLG associated protein 2</fullName>
    </submittedName>
</protein>
<proteinExistence type="predicted"/>
<gene>
    <name evidence="2" type="ORF">HJG59_003934</name>
</gene>
<feature type="compositionally biased region" description="Polar residues" evidence="1">
    <location>
        <begin position="78"/>
        <end position="93"/>
    </location>
</feature>
<name>A0A7J8GKU9_MOLMO</name>
<sequence>MGTAQVLPGILQKHCCLAADRNTESQCTLCGEPEDEESGDLVQPGISFPGPAEEDLGRVSRPSRTSGWGPSRRPQGTCPPTHSLLCSTQKRPT</sequence>
<evidence type="ECO:0000313" key="3">
    <source>
        <dbReference type="Proteomes" id="UP000550707"/>
    </source>
</evidence>
<dbReference type="EMBL" id="JACASF010000009">
    <property type="protein sequence ID" value="KAF6460219.1"/>
    <property type="molecule type" value="Genomic_DNA"/>
</dbReference>
<keyword evidence="3" id="KW-1185">Reference proteome</keyword>
<dbReference type="Proteomes" id="UP000550707">
    <property type="component" value="Unassembled WGS sequence"/>
</dbReference>
<accession>A0A7J8GKU9</accession>